<dbReference type="OrthoDB" id="5430844at2"/>
<name>A0A4R5MPX2_9SPHI</name>
<accession>A0A4R5MPX2</accession>
<dbReference type="RefSeq" id="WP_133260774.1">
    <property type="nucleotide sequence ID" value="NZ_SJCY01000001.1"/>
</dbReference>
<dbReference type="InterPro" id="IPR025662">
    <property type="entry name" value="Sigma_54_int_dom_ATP-bd_1"/>
</dbReference>
<keyword evidence="2" id="KW-1185">Reference proteome</keyword>
<evidence type="ECO:0008006" key="3">
    <source>
        <dbReference type="Google" id="ProtNLM"/>
    </source>
</evidence>
<protein>
    <recommendedName>
        <fullName evidence="3">Serine kinase</fullName>
    </recommendedName>
</protein>
<proteinExistence type="predicted"/>
<organism evidence="1 2">
    <name type="scientific">Pedobacter changchengzhani</name>
    <dbReference type="NCBI Taxonomy" id="2529274"/>
    <lineage>
        <taxon>Bacteria</taxon>
        <taxon>Pseudomonadati</taxon>
        <taxon>Bacteroidota</taxon>
        <taxon>Sphingobacteriia</taxon>
        <taxon>Sphingobacteriales</taxon>
        <taxon>Sphingobacteriaceae</taxon>
        <taxon>Pedobacter</taxon>
    </lineage>
</organism>
<dbReference type="InterPro" id="IPR027417">
    <property type="entry name" value="P-loop_NTPase"/>
</dbReference>
<dbReference type="AlphaFoldDB" id="A0A4R5MPX2"/>
<reference evidence="1 2" key="1">
    <citation type="submission" date="2019-02" db="EMBL/GenBank/DDBJ databases">
        <title>Pedobacter sp. nov., a novel speices isolated from soil of pinguins habitat in Antarcitica.</title>
        <authorList>
            <person name="He R.-H."/>
        </authorList>
    </citation>
    <scope>NUCLEOTIDE SEQUENCE [LARGE SCALE GENOMIC DNA]</scope>
    <source>
        <strain evidence="1 2">E01020</strain>
    </source>
</reference>
<sequence>MINYTYALSGFVLKTNFHLPELTVVHGPSNFEIIVNDQISAAFPITSLRNFFFKKNDSTLIYIKRAKMGYIEVCEKKKLVFTPLSSLSDAEIKMHILGTCYMLASACLGYFSFHAACVVINGKAVLFCGDSGAGKSTLAAHFFNKGYTVLSDDVTNIKILPAGEISVFPSLPRIKLSVDTLSQLRKSTDGLSEIGGPKIKYSLPINDFPDQLTFKLGCIVFPTFTDDGNCSILPMINNLKKSELSNNFYRAKLSLELHTKNKLDEVVSILTQAVDMFSFTRPSYSVSVNENINFIEEKLLGIIKP</sequence>
<gene>
    <name evidence="1" type="ORF">EZJ43_00915</name>
</gene>
<dbReference type="EMBL" id="SJCY01000001">
    <property type="protein sequence ID" value="TDG37686.1"/>
    <property type="molecule type" value="Genomic_DNA"/>
</dbReference>
<evidence type="ECO:0000313" key="1">
    <source>
        <dbReference type="EMBL" id="TDG37686.1"/>
    </source>
</evidence>
<dbReference type="Proteomes" id="UP000295668">
    <property type="component" value="Unassembled WGS sequence"/>
</dbReference>
<dbReference type="PROSITE" id="PS00675">
    <property type="entry name" value="SIGMA54_INTERACT_1"/>
    <property type="match status" value="1"/>
</dbReference>
<evidence type="ECO:0000313" key="2">
    <source>
        <dbReference type="Proteomes" id="UP000295668"/>
    </source>
</evidence>
<dbReference type="Gene3D" id="3.40.50.300">
    <property type="entry name" value="P-loop containing nucleotide triphosphate hydrolases"/>
    <property type="match status" value="1"/>
</dbReference>
<dbReference type="SUPFAM" id="SSF53795">
    <property type="entry name" value="PEP carboxykinase-like"/>
    <property type="match status" value="1"/>
</dbReference>
<comment type="caution">
    <text evidence="1">The sequence shown here is derived from an EMBL/GenBank/DDBJ whole genome shotgun (WGS) entry which is preliminary data.</text>
</comment>